<dbReference type="PANTHER" id="PTHR12128">
    <property type="entry name" value="DIHYDRODIPICOLINATE SYNTHASE"/>
    <property type="match status" value="1"/>
</dbReference>
<dbReference type="Pfam" id="PF00701">
    <property type="entry name" value="DHDPS"/>
    <property type="match status" value="1"/>
</dbReference>
<evidence type="ECO:0000256" key="9">
    <source>
        <dbReference type="ARBA" id="ARBA00023239"/>
    </source>
</evidence>
<evidence type="ECO:0000256" key="13">
    <source>
        <dbReference type="PIRNR" id="PIRNR001365"/>
    </source>
</evidence>
<evidence type="ECO:0000256" key="14">
    <source>
        <dbReference type="PIRSR" id="PIRSR001365-1"/>
    </source>
</evidence>
<dbReference type="PANTHER" id="PTHR12128:SF66">
    <property type="entry name" value="4-HYDROXY-2-OXOGLUTARATE ALDOLASE, MITOCHONDRIAL"/>
    <property type="match status" value="1"/>
</dbReference>
<protein>
    <recommendedName>
        <fullName evidence="4 12">4-hydroxy-tetrahydrodipicolinate synthase</fullName>
        <shortName evidence="12">HTPA synthase</shortName>
        <ecNumber evidence="4 12">4.3.3.7</ecNumber>
    </recommendedName>
</protein>
<keyword evidence="9 12" id="KW-0456">Lyase</keyword>
<dbReference type="NCBIfam" id="TIGR00674">
    <property type="entry name" value="dapA"/>
    <property type="match status" value="1"/>
</dbReference>
<dbReference type="HAMAP" id="MF_00418">
    <property type="entry name" value="DapA"/>
    <property type="match status" value="1"/>
</dbReference>
<comment type="catalytic activity">
    <reaction evidence="11 12">
        <text>L-aspartate 4-semialdehyde + pyruvate = (2S,4S)-4-hydroxy-2,3,4,5-tetrahydrodipicolinate + H2O + H(+)</text>
        <dbReference type="Rhea" id="RHEA:34171"/>
        <dbReference type="ChEBI" id="CHEBI:15361"/>
        <dbReference type="ChEBI" id="CHEBI:15377"/>
        <dbReference type="ChEBI" id="CHEBI:15378"/>
        <dbReference type="ChEBI" id="CHEBI:67139"/>
        <dbReference type="ChEBI" id="CHEBI:537519"/>
        <dbReference type="EC" id="4.3.3.7"/>
    </reaction>
</comment>
<comment type="subcellular location">
    <subcellularLocation>
        <location evidence="12">Cytoplasm</location>
    </subcellularLocation>
</comment>
<dbReference type="SUPFAM" id="SSF51569">
    <property type="entry name" value="Aldolase"/>
    <property type="match status" value="1"/>
</dbReference>
<comment type="similarity">
    <text evidence="3 12 13">Belongs to the DapA family.</text>
</comment>
<dbReference type="GO" id="GO:0019877">
    <property type="term" value="P:diaminopimelate biosynthetic process"/>
    <property type="evidence" value="ECO:0007669"/>
    <property type="project" value="UniProtKB-UniRule"/>
</dbReference>
<comment type="function">
    <text evidence="1 12">Catalyzes the condensation of (S)-aspartate-beta-semialdehyde [(S)-ASA] and pyruvate to 4-hydroxy-tetrahydrodipicolinate (HTPA).</text>
</comment>
<evidence type="ECO:0000256" key="1">
    <source>
        <dbReference type="ARBA" id="ARBA00003294"/>
    </source>
</evidence>
<evidence type="ECO:0000256" key="10">
    <source>
        <dbReference type="ARBA" id="ARBA00023270"/>
    </source>
</evidence>
<dbReference type="PIRSF" id="PIRSF001365">
    <property type="entry name" value="DHDPS"/>
    <property type="match status" value="1"/>
</dbReference>
<comment type="subunit">
    <text evidence="12">Homotetramer; dimer of dimers.</text>
</comment>
<keyword evidence="6 12" id="KW-0028">Amino-acid biosynthesis</keyword>
<organism evidence="16 17">
    <name type="scientific">Aerophobetes bacterium</name>
    <dbReference type="NCBI Taxonomy" id="2030807"/>
    <lineage>
        <taxon>Bacteria</taxon>
        <taxon>Candidatus Aerophobota</taxon>
    </lineage>
</organism>
<dbReference type="CDD" id="cd00950">
    <property type="entry name" value="DHDPS"/>
    <property type="match status" value="1"/>
</dbReference>
<feature type="binding site" evidence="12 15">
    <location>
        <position position="203"/>
    </location>
    <ligand>
        <name>pyruvate</name>
        <dbReference type="ChEBI" id="CHEBI:15361"/>
    </ligand>
</feature>
<keyword evidence="7 12" id="KW-0220">Diaminopimelate biosynthesis</keyword>
<name>A0A2A4YC31_UNCAE</name>
<dbReference type="InterPro" id="IPR002220">
    <property type="entry name" value="DapA-like"/>
</dbReference>
<evidence type="ECO:0000313" key="17">
    <source>
        <dbReference type="Proteomes" id="UP000217838"/>
    </source>
</evidence>
<dbReference type="EC" id="4.3.3.7" evidence="4 12"/>
<gene>
    <name evidence="12" type="primary">dapA</name>
    <name evidence="16" type="ORF">COB11_07495</name>
</gene>
<dbReference type="Proteomes" id="UP000217838">
    <property type="component" value="Unassembled WGS sequence"/>
</dbReference>
<feature type="site" description="Part of a proton relay during catalysis" evidence="12">
    <location>
        <position position="47"/>
    </location>
</feature>
<evidence type="ECO:0000256" key="3">
    <source>
        <dbReference type="ARBA" id="ARBA00007592"/>
    </source>
</evidence>
<evidence type="ECO:0000256" key="12">
    <source>
        <dbReference type="HAMAP-Rule" id="MF_00418"/>
    </source>
</evidence>
<keyword evidence="10 12" id="KW-0704">Schiff base</keyword>
<keyword evidence="5 12" id="KW-0963">Cytoplasm</keyword>
<feature type="active site" description="Schiff-base intermediate with substrate" evidence="12 14">
    <location>
        <position position="163"/>
    </location>
</feature>
<comment type="pathway">
    <text evidence="2 12">Amino-acid biosynthesis; L-lysine biosynthesis via DAP pathway; (S)-tetrahydrodipicolinate from L-aspartate: step 3/4.</text>
</comment>
<evidence type="ECO:0000256" key="7">
    <source>
        <dbReference type="ARBA" id="ARBA00022915"/>
    </source>
</evidence>
<dbReference type="Gene3D" id="3.20.20.70">
    <property type="entry name" value="Aldolase class I"/>
    <property type="match status" value="1"/>
</dbReference>
<comment type="caution">
    <text evidence="16">The sequence shown here is derived from an EMBL/GenBank/DDBJ whole genome shotgun (WGS) entry which is preliminary data.</text>
</comment>
<dbReference type="InterPro" id="IPR013785">
    <property type="entry name" value="Aldolase_TIM"/>
</dbReference>
<keyword evidence="8 12" id="KW-0457">Lysine biosynthesis</keyword>
<proteinExistence type="inferred from homology"/>
<dbReference type="InterPro" id="IPR005263">
    <property type="entry name" value="DapA"/>
</dbReference>
<sequence length="291" mass="32310">MFFMFSGTIVALVTPFTKDLEVDYDTVKKLVDWHLLEGTDGLVVCGSTGEGITLSHQERYEILKVVLETSKGKFPIIMNTGCSNTRASIENTKLALDLGADGCLAVVPYYNRPSDKGCFQHFYEISRVGLPLIVYHHPGRTGIKLSTSTLRELVALPNIIGIKEASGETHVTQDVLAKCKTTIFSGDDSLTYSLMQKGAQGVISVVGNIIPKTWSKLVNSYLNEEYDEAFRIQTLHKKLNEALNIEINPQGIKYAMSLLKMCNPYMRLPLVMPSDETKSVIKRSLELLSLI</sequence>
<feature type="site" description="Part of a proton relay during catalysis" evidence="12">
    <location>
        <position position="110"/>
    </location>
</feature>
<evidence type="ECO:0000256" key="15">
    <source>
        <dbReference type="PIRSR" id="PIRSR001365-2"/>
    </source>
</evidence>
<accession>A0A2A4YC31</accession>
<evidence type="ECO:0000256" key="11">
    <source>
        <dbReference type="ARBA" id="ARBA00047836"/>
    </source>
</evidence>
<evidence type="ECO:0000313" key="16">
    <source>
        <dbReference type="EMBL" id="PCI92398.1"/>
    </source>
</evidence>
<feature type="binding site" evidence="12 15">
    <location>
        <position position="48"/>
    </location>
    <ligand>
        <name>pyruvate</name>
        <dbReference type="ChEBI" id="CHEBI:15361"/>
    </ligand>
</feature>
<evidence type="ECO:0000256" key="6">
    <source>
        <dbReference type="ARBA" id="ARBA00022605"/>
    </source>
</evidence>
<evidence type="ECO:0000256" key="2">
    <source>
        <dbReference type="ARBA" id="ARBA00005120"/>
    </source>
</evidence>
<dbReference type="UniPathway" id="UPA00034">
    <property type="reaction ID" value="UER00017"/>
</dbReference>
<reference evidence="17" key="1">
    <citation type="submission" date="2017-08" db="EMBL/GenBank/DDBJ databases">
        <title>A dynamic microbial community with high functional redundancy inhabits the cold, oxic subseafloor aquifer.</title>
        <authorList>
            <person name="Tully B.J."/>
            <person name="Wheat C.G."/>
            <person name="Glazer B.T."/>
            <person name="Huber J.A."/>
        </authorList>
    </citation>
    <scope>NUCLEOTIDE SEQUENCE [LARGE SCALE GENOMIC DNA]</scope>
</reference>
<dbReference type="AlphaFoldDB" id="A0A2A4YC31"/>
<comment type="caution">
    <text evidence="12">Was originally thought to be a dihydrodipicolinate synthase (DHDPS), catalyzing the condensation of (S)-aspartate-beta-semialdehyde [(S)-ASA] and pyruvate to dihydrodipicolinate (DHDP). However, it was shown in E.coli that the product of the enzymatic reaction is not dihydrodipicolinate but in fact (4S)-4-hydroxy-2,3,4,5-tetrahydro-(2S)-dipicolinic acid (HTPA), and that the consecutive dehydration reaction leading to DHDP is not spontaneous but catalyzed by DapB.</text>
</comment>
<evidence type="ECO:0000256" key="4">
    <source>
        <dbReference type="ARBA" id="ARBA00012086"/>
    </source>
</evidence>
<feature type="active site" description="Proton donor/acceptor" evidence="12 14">
    <location>
        <position position="135"/>
    </location>
</feature>
<dbReference type="GO" id="GO:0008840">
    <property type="term" value="F:4-hydroxy-tetrahydrodipicolinate synthase activity"/>
    <property type="evidence" value="ECO:0007669"/>
    <property type="project" value="UniProtKB-UniRule"/>
</dbReference>
<dbReference type="EMBL" id="NVUU01000106">
    <property type="protein sequence ID" value="PCI92398.1"/>
    <property type="molecule type" value="Genomic_DNA"/>
</dbReference>
<dbReference type="GO" id="GO:0005829">
    <property type="term" value="C:cytosol"/>
    <property type="evidence" value="ECO:0007669"/>
    <property type="project" value="TreeGrafter"/>
</dbReference>
<dbReference type="SMART" id="SM01130">
    <property type="entry name" value="DHDPS"/>
    <property type="match status" value="1"/>
</dbReference>
<dbReference type="GO" id="GO:0009089">
    <property type="term" value="P:lysine biosynthetic process via diaminopimelate"/>
    <property type="evidence" value="ECO:0007669"/>
    <property type="project" value="UniProtKB-UniRule"/>
</dbReference>
<dbReference type="PRINTS" id="PR00146">
    <property type="entry name" value="DHPICSNTHASE"/>
</dbReference>
<dbReference type="PROSITE" id="PS00665">
    <property type="entry name" value="DHDPS_1"/>
    <property type="match status" value="1"/>
</dbReference>
<evidence type="ECO:0000256" key="5">
    <source>
        <dbReference type="ARBA" id="ARBA00022490"/>
    </source>
</evidence>
<evidence type="ECO:0000256" key="8">
    <source>
        <dbReference type="ARBA" id="ARBA00023154"/>
    </source>
</evidence>
<dbReference type="InterPro" id="IPR020624">
    <property type="entry name" value="Schiff_base-form_aldolases_CS"/>
</dbReference>